<organism evidence="1 2">
    <name type="scientific">candidate division WWE3 bacterium CG22_combo_CG10-13_8_21_14_all_39_12</name>
    <dbReference type="NCBI Taxonomy" id="1975094"/>
    <lineage>
        <taxon>Bacteria</taxon>
        <taxon>Katanobacteria</taxon>
    </lineage>
</organism>
<reference evidence="1 2" key="1">
    <citation type="submission" date="2017-09" db="EMBL/GenBank/DDBJ databases">
        <title>Depth-based differentiation of microbial function through sediment-hosted aquifers and enrichment of novel symbionts in the deep terrestrial subsurface.</title>
        <authorList>
            <person name="Probst A.J."/>
            <person name="Ladd B."/>
            <person name="Jarett J.K."/>
            <person name="Geller-Mcgrath D.E."/>
            <person name="Sieber C.M."/>
            <person name="Emerson J.B."/>
            <person name="Anantharaman K."/>
            <person name="Thomas B.C."/>
            <person name="Malmstrom R."/>
            <person name="Stieglmeier M."/>
            <person name="Klingl A."/>
            <person name="Woyke T."/>
            <person name="Ryan C.M."/>
            <person name="Banfield J.F."/>
        </authorList>
    </citation>
    <scope>NUCLEOTIDE SEQUENCE [LARGE SCALE GENOMIC DNA]</scope>
    <source>
        <strain evidence="1">CG22_combo_CG10-13_8_21_14_all_39_12</strain>
    </source>
</reference>
<dbReference type="Proteomes" id="UP000228495">
    <property type="component" value="Unassembled WGS sequence"/>
</dbReference>
<dbReference type="AlphaFoldDB" id="A0A2H0BGL6"/>
<feature type="non-terminal residue" evidence="1">
    <location>
        <position position="1"/>
    </location>
</feature>
<name>A0A2H0BGL6_UNCKA</name>
<evidence type="ECO:0000313" key="1">
    <source>
        <dbReference type="EMBL" id="PIP56774.1"/>
    </source>
</evidence>
<sequence>GNVATSETISYDTPFDTRPPKISNITIETSINGVGADAKAQIIVSWRTDENATSQVEFEPGVGGETYSKKTVEDATLTNSHVVIISDIESSRPYHLRAVSRDGARNTTFSNDQAVITGKVSESALDLIIGNLQESF</sequence>
<feature type="non-terminal residue" evidence="1">
    <location>
        <position position="136"/>
    </location>
</feature>
<proteinExistence type="predicted"/>
<evidence type="ECO:0008006" key="3">
    <source>
        <dbReference type="Google" id="ProtNLM"/>
    </source>
</evidence>
<evidence type="ECO:0000313" key="2">
    <source>
        <dbReference type="Proteomes" id="UP000228495"/>
    </source>
</evidence>
<dbReference type="EMBL" id="PCSU01000016">
    <property type="protein sequence ID" value="PIP56774.1"/>
    <property type="molecule type" value="Genomic_DNA"/>
</dbReference>
<protein>
    <recommendedName>
        <fullName evidence="3">Fibronectin type-III domain-containing protein</fullName>
    </recommendedName>
</protein>
<comment type="caution">
    <text evidence="1">The sequence shown here is derived from an EMBL/GenBank/DDBJ whole genome shotgun (WGS) entry which is preliminary data.</text>
</comment>
<gene>
    <name evidence="1" type="ORF">COX05_01225</name>
</gene>
<accession>A0A2H0BGL6</accession>